<keyword evidence="3" id="KW-1185">Reference proteome</keyword>
<dbReference type="PRINTS" id="PR00929">
    <property type="entry name" value="ATHOOK"/>
</dbReference>
<feature type="compositionally biased region" description="Basic and acidic residues" evidence="1">
    <location>
        <begin position="99"/>
        <end position="108"/>
    </location>
</feature>
<dbReference type="Proteomes" id="UP001187192">
    <property type="component" value="Unassembled WGS sequence"/>
</dbReference>
<proteinExistence type="predicted"/>
<comment type="caution">
    <text evidence="2">The sequence shown here is derived from an EMBL/GenBank/DDBJ whole genome shotgun (WGS) entry which is preliminary data.</text>
</comment>
<feature type="compositionally biased region" description="Basic residues" evidence="1">
    <location>
        <begin position="36"/>
        <end position="46"/>
    </location>
</feature>
<feature type="region of interest" description="Disordered" evidence="1">
    <location>
        <begin position="1"/>
        <end position="116"/>
    </location>
</feature>
<name>A0AA88DGK0_FICCA</name>
<evidence type="ECO:0000313" key="2">
    <source>
        <dbReference type="EMBL" id="GMN54792.1"/>
    </source>
</evidence>
<dbReference type="InterPro" id="IPR017956">
    <property type="entry name" value="AT_hook_DNA-bd_motif"/>
</dbReference>
<feature type="compositionally biased region" description="Pro residues" evidence="1">
    <location>
        <begin position="62"/>
        <end position="71"/>
    </location>
</feature>
<dbReference type="SMART" id="SM00384">
    <property type="entry name" value="AT_hook"/>
    <property type="match status" value="2"/>
</dbReference>
<dbReference type="Gramene" id="FCD_00022808-RA">
    <property type="protein sequence ID" value="FCD_00022808-RA:cds"/>
    <property type="gene ID" value="FCD_00022808"/>
</dbReference>
<feature type="compositionally biased region" description="Basic residues" evidence="1">
    <location>
        <begin position="7"/>
        <end position="17"/>
    </location>
</feature>
<evidence type="ECO:0000256" key="1">
    <source>
        <dbReference type="SAM" id="MobiDB-lite"/>
    </source>
</evidence>
<dbReference type="Pfam" id="PF02178">
    <property type="entry name" value="AT_hook"/>
    <property type="match status" value="2"/>
</dbReference>
<accession>A0AA88DGK0</accession>
<dbReference type="EMBL" id="BTGU01000053">
    <property type="protein sequence ID" value="GMN54792.1"/>
    <property type="molecule type" value="Genomic_DNA"/>
</dbReference>
<evidence type="ECO:0000313" key="3">
    <source>
        <dbReference type="Proteomes" id="UP001187192"/>
    </source>
</evidence>
<reference evidence="2" key="1">
    <citation type="submission" date="2023-07" db="EMBL/GenBank/DDBJ databases">
        <title>draft genome sequence of fig (Ficus carica).</title>
        <authorList>
            <person name="Takahashi T."/>
            <person name="Nishimura K."/>
        </authorList>
    </citation>
    <scope>NUCLEOTIDE SEQUENCE</scope>
</reference>
<dbReference type="AlphaFoldDB" id="A0AA88DGK0"/>
<sequence length="178" mass="19416">MTAKQKVGGRGRGRPRKIPSATAIGITQQENPISVKRGRGRPRKYPPKPNPPAADQPKSRQTPPPPLPPPDLVGLTKSPGMASAWGSAQKGKRVNVKGWGREWGKENSEDSSFPSVAEEFDYSSSSTESNSRVKGAGDSWLSDFVIPGPIPNLDELFWDQSILGHEDFFADLPDIWDV</sequence>
<dbReference type="GO" id="GO:0003677">
    <property type="term" value="F:DNA binding"/>
    <property type="evidence" value="ECO:0007669"/>
    <property type="project" value="InterPro"/>
</dbReference>
<organism evidence="2 3">
    <name type="scientific">Ficus carica</name>
    <name type="common">Common fig</name>
    <dbReference type="NCBI Taxonomy" id="3494"/>
    <lineage>
        <taxon>Eukaryota</taxon>
        <taxon>Viridiplantae</taxon>
        <taxon>Streptophyta</taxon>
        <taxon>Embryophyta</taxon>
        <taxon>Tracheophyta</taxon>
        <taxon>Spermatophyta</taxon>
        <taxon>Magnoliopsida</taxon>
        <taxon>eudicotyledons</taxon>
        <taxon>Gunneridae</taxon>
        <taxon>Pentapetalae</taxon>
        <taxon>rosids</taxon>
        <taxon>fabids</taxon>
        <taxon>Rosales</taxon>
        <taxon>Moraceae</taxon>
        <taxon>Ficeae</taxon>
        <taxon>Ficus</taxon>
    </lineage>
</organism>
<gene>
    <name evidence="2" type="ORF">TIFTF001_023918</name>
</gene>
<protein>
    <submittedName>
        <fullName evidence="2">Uncharacterized protein</fullName>
    </submittedName>
</protein>